<feature type="region of interest" description="Disordered" evidence="2">
    <location>
        <begin position="1"/>
        <end position="27"/>
    </location>
</feature>
<feature type="coiled-coil region" evidence="1">
    <location>
        <begin position="707"/>
        <end position="748"/>
    </location>
</feature>
<feature type="region of interest" description="Disordered" evidence="2">
    <location>
        <begin position="1194"/>
        <end position="1258"/>
    </location>
</feature>
<feature type="compositionally biased region" description="Basic and acidic residues" evidence="2">
    <location>
        <begin position="218"/>
        <end position="228"/>
    </location>
</feature>
<dbReference type="eggNOG" id="ENOG502T1RK">
    <property type="taxonomic scope" value="Eukaryota"/>
</dbReference>
<dbReference type="Proteomes" id="UP000002058">
    <property type="component" value="Unassembled WGS sequence"/>
</dbReference>
<dbReference type="InParanoid" id="C4JGF6"/>
<dbReference type="OMA" id="TRMRQRE"/>
<feature type="coiled-coil region" evidence="1">
    <location>
        <begin position="635"/>
        <end position="683"/>
    </location>
</feature>
<feature type="compositionally biased region" description="Basic residues" evidence="2">
    <location>
        <begin position="1282"/>
        <end position="1292"/>
    </location>
</feature>
<evidence type="ECO:0000313" key="4">
    <source>
        <dbReference type="Proteomes" id="UP000002058"/>
    </source>
</evidence>
<feature type="coiled-coil region" evidence="1">
    <location>
        <begin position="774"/>
        <end position="829"/>
    </location>
</feature>
<name>C4JGF6_UNCRE</name>
<dbReference type="HOGENOM" id="CLU_005272_0_0_1"/>
<evidence type="ECO:0000256" key="2">
    <source>
        <dbReference type="SAM" id="MobiDB-lite"/>
    </source>
</evidence>
<feature type="region of interest" description="Disordered" evidence="2">
    <location>
        <begin position="1163"/>
        <end position="1182"/>
    </location>
</feature>
<organism evidence="3 4">
    <name type="scientific">Uncinocarpus reesii (strain UAMH 1704)</name>
    <dbReference type="NCBI Taxonomy" id="336963"/>
    <lineage>
        <taxon>Eukaryota</taxon>
        <taxon>Fungi</taxon>
        <taxon>Dikarya</taxon>
        <taxon>Ascomycota</taxon>
        <taxon>Pezizomycotina</taxon>
        <taxon>Eurotiomycetes</taxon>
        <taxon>Eurotiomycetidae</taxon>
        <taxon>Onygenales</taxon>
        <taxon>Onygenaceae</taxon>
        <taxon>Uncinocarpus</taxon>
    </lineage>
</organism>
<gene>
    <name evidence="3" type="ORF">UREG_01147</name>
</gene>
<feature type="compositionally biased region" description="Basic and acidic residues" evidence="2">
    <location>
        <begin position="165"/>
        <end position="179"/>
    </location>
</feature>
<feature type="region of interest" description="Disordered" evidence="2">
    <location>
        <begin position="40"/>
        <end position="275"/>
    </location>
</feature>
<feature type="compositionally biased region" description="Polar residues" evidence="2">
    <location>
        <begin position="74"/>
        <end position="83"/>
    </location>
</feature>
<proteinExistence type="predicted"/>
<feature type="compositionally biased region" description="Polar residues" evidence="2">
    <location>
        <begin position="1245"/>
        <end position="1258"/>
    </location>
</feature>
<feature type="region of interest" description="Disordered" evidence="2">
    <location>
        <begin position="1065"/>
        <end position="1087"/>
    </location>
</feature>
<feature type="compositionally biased region" description="Polar residues" evidence="2">
    <location>
        <begin position="189"/>
        <end position="213"/>
    </location>
</feature>
<keyword evidence="4" id="KW-1185">Reference proteome</keyword>
<evidence type="ECO:0000313" key="3">
    <source>
        <dbReference type="EMBL" id="EEP76298.1"/>
    </source>
</evidence>
<dbReference type="OrthoDB" id="4201669at2759"/>
<feature type="region of interest" description="Disordered" evidence="2">
    <location>
        <begin position="1271"/>
        <end position="1312"/>
    </location>
</feature>
<dbReference type="KEGG" id="ure:UREG_01147"/>
<feature type="coiled-coil region" evidence="1">
    <location>
        <begin position="857"/>
        <end position="929"/>
    </location>
</feature>
<feature type="compositionally biased region" description="Basic and acidic residues" evidence="2">
    <location>
        <begin position="1170"/>
        <end position="1182"/>
    </location>
</feature>
<dbReference type="EMBL" id="CH476615">
    <property type="protein sequence ID" value="EEP76298.1"/>
    <property type="molecule type" value="Genomic_DNA"/>
</dbReference>
<evidence type="ECO:0000256" key="1">
    <source>
        <dbReference type="SAM" id="Coils"/>
    </source>
</evidence>
<accession>C4JGF6</accession>
<feature type="compositionally biased region" description="Polar residues" evidence="2">
    <location>
        <begin position="236"/>
        <end position="246"/>
    </location>
</feature>
<reference evidence="4" key="1">
    <citation type="journal article" date="2009" name="Genome Res.">
        <title>Comparative genomic analyses of the human fungal pathogens Coccidioides and their relatives.</title>
        <authorList>
            <person name="Sharpton T.J."/>
            <person name="Stajich J.E."/>
            <person name="Rounsley S.D."/>
            <person name="Gardner M.J."/>
            <person name="Wortman J.R."/>
            <person name="Jordar V.S."/>
            <person name="Maiti R."/>
            <person name="Kodira C.D."/>
            <person name="Neafsey D.E."/>
            <person name="Zeng Q."/>
            <person name="Hung C.-Y."/>
            <person name="McMahan C."/>
            <person name="Muszewska A."/>
            <person name="Grynberg M."/>
            <person name="Mandel M.A."/>
            <person name="Kellner E.M."/>
            <person name="Barker B.M."/>
            <person name="Galgiani J.N."/>
            <person name="Orbach M.J."/>
            <person name="Kirkland T.N."/>
            <person name="Cole G.T."/>
            <person name="Henn M.R."/>
            <person name="Birren B.W."/>
            <person name="Taylor J.W."/>
        </authorList>
    </citation>
    <scope>NUCLEOTIDE SEQUENCE [LARGE SCALE GENOMIC DNA]</scope>
    <source>
        <strain evidence="4">UAMH 1704</strain>
    </source>
</reference>
<feature type="compositionally biased region" description="Basic and acidic residues" evidence="2">
    <location>
        <begin position="1219"/>
        <end position="1233"/>
    </location>
</feature>
<protein>
    <submittedName>
        <fullName evidence="3">Uncharacterized protein</fullName>
    </submittedName>
</protein>
<dbReference type="GeneID" id="8440399"/>
<feature type="coiled-coil region" evidence="1">
    <location>
        <begin position="290"/>
        <end position="335"/>
    </location>
</feature>
<feature type="coiled-coil region" evidence="1">
    <location>
        <begin position="566"/>
        <end position="600"/>
    </location>
</feature>
<feature type="compositionally biased region" description="Low complexity" evidence="2">
    <location>
        <begin position="148"/>
        <end position="160"/>
    </location>
</feature>
<keyword evidence="1" id="KW-0175">Coiled coil</keyword>
<sequence length="1312" mass="146017">MDQTRALDNREPPSLDHNDDVALSPTSKKVLEQCSVNLTASPGKGFRTLARPPSSGLDSSSGFCFARPTHAVPSFSTRPQSNPAAGGSGIKGRLPLSNADKRSSGEQSEQRSSQNDIVVTAESRQEKISSQPQPAHPDQLIEPMKPFAARSIAANSRSRSGSPKSHGDESKSHSQREAVNHGSIMESGPTASSPPSEPVRQSSCTTAMSSNGNAVEISESKTNEDRRSSPYRPHSCSPSIQGSPASKVTKHYTPQRKGFNSRPIAHPSGLPSQPSEEDLFHLLIHRLKRREQAEAASAALREELERRLRETNEENENLKGQLSQAEKLHKAQEMEKAAQRNLIERWKIKLSKLRNLITVIGNDHETLRKDGQLLRSAQTALIRGKHHIQADLRRLNNSADQVNKLIIKQNAELASVRPKLVELEHSLLLKDSRLNSNEKSLARERSRTAALENFIRNHSSKGLKQMASLLQHQAETSSKIEHCYENFSNLLTNSQSAIKSELELPLKACLELLSALTAREFVDPAVLSQVNSKLQTIIAKFLQEFDTSLKASLKTENELAQVKLANGKLHEKIRASEETLAQLNANNVELKERETSLYNDTKTLKAQVEWLQTQVADISKIAEDSHELSKMRVQFEETSTALNEVTMNLKAKENEVTRLDTSLSEMKSSLECAEMKILTLEAEKAKSEEYAVNIENKVRAEFTKASLLSKEQNRACFEQQLHQLKREKALAEKSVDILKQQSEALKSKLAAAHSSSHSFEATVSENEEKIKALKEGLQKEIASRDETIAKLQEEHISNKREIENVKLDHDRAVAENNRLKADLSEAQATIGNTCQLSLLEEKFDLMRDEGIQKDEKITSLTNELANLQASIKETAILHMENAKDAQGLKDLREKLDEAEKQNAELTYRLKQSDDDIACLTAEMELSKQEGTAMVPEANAQNEDGKSQQTQDDLEGTKQCLSRIESLLRQFGILDANETVSHAWDKVEARLANFSSSSESCEMLLDADNDGASGEAPLQSLKQAGKRKRTVNLTPDAKRVSGRRSSHEYKTTQVVYRKESISRSVSCSPLKSPTLKRPSSRRKQTSKAISRIKPFSQVQWNLEGHQSSPQQSIGDLNKILSGPIDELSKATSFLVPSTPKVQSESTTRLFEVPPSPVKNVKVGSHMMQRKHTNELPRKSQEERTVLQCDDLNGLSQRKDLKTPPSGIFKNTALPTMEGRGLQDMHTPSRIDNPKKKGTAAPRRQTRTSSQYFKSADTPSTILSSTRQTWAVTQSTESAVSYSRPRRYGRRKGKLPAIPRGKGGAKFNRRFVQQ</sequence>
<dbReference type="VEuPathDB" id="FungiDB:UREG_01147"/>
<dbReference type="RefSeq" id="XP_002541631.1">
    <property type="nucleotide sequence ID" value="XM_002541585.1"/>
</dbReference>
<feature type="compositionally biased region" description="Low complexity" evidence="2">
    <location>
        <begin position="105"/>
        <end position="114"/>
    </location>
</feature>
<feature type="compositionally biased region" description="Basic and acidic residues" evidence="2">
    <location>
        <begin position="1"/>
        <end position="20"/>
    </location>
</feature>